<gene>
    <name evidence="7" type="ordered locus">Deipr_1084</name>
</gene>
<dbReference type="GO" id="GO:0016491">
    <property type="term" value="F:oxidoreductase activity"/>
    <property type="evidence" value="ECO:0007669"/>
    <property type="project" value="UniProtKB-UniRule"/>
</dbReference>
<dbReference type="PANTHER" id="PTHR43425">
    <property type="entry name" value="OXYGEN-INSENSITIVE NADPH NITROREDUCTASE"/>
    <property type="match status" value="1"/>
</dbReference>
<dbReference type="PIRSF" id="PIRSF005426">
    <property type="entry name" value="Frp"/>
    <property type="match status" value="1"/>
</dbReference>
<keyword evidence="8" id="KW-1185">Reference proteome</keyword>
<keyword evidence="4 5" id="KW-0560">Oxidoreductase</keyword>
<evidence type="ECO:0000313" key="8">
    <source>
        <dbReference type="Proteomes" id="UP000007718"/>
    </source>
</evidence>
<dbReference type="Gene3D" id="3.40.109.10">
    <property type="entry name" value="NADH Oxidase"/>
    <property type="match status" value="1"/>
</dbReference>
<dbReference type="RefSeq" id="WP_013614845.1">
    <property type="nucleotide sequence ID" value="NC_015161.1"/>
</dbReference>
<keyword evidence="3 5" id="KW-0288">FMN</keyword>
<evidence type="ECO:0000256" key="5">
    <source>
        <dbReference type="PIRNR" id="PIRNR005426"/>
    </source>
</evidence>
<dbReference type="InterPro" id="IPR029479">
    <property type="entry name" value="Nitroreductase"/>
</dbReference>
<dbReference type="eggNOG" id="COG0778">
    <property type="taxonomic scope" value="Bacteria"/>
</dbReference>
<dbReference type="Proteomes" id="UP000007718">
    <property type="component" value="Chromosome"/>
</dbReference>
<evidence type="ECO:0000259" key="6">
    <source>
        <dbReference type="Pfam" id="PF00881"/>
    </source>
</evidence>
<evidence type="ECO:0000256" key="3">
    <source>
        <dbReference type="ARBA" id="ARBA00022643"/>
    </source>
</evidence>
<dbReference type="PANTHER" id="PTHR43425:SF2">
    <property type="entry name" value="OXYGEN-INSENSITIVE NADPH NITROREDUCTASE"/>
    <property type="match status" value="1"/>
</dbReference>
<feature type="domain" description="Nitroreductase" evidence="6">
    <location>
        <begin position="28"/>
        <end position="184"/>
    </location>
</feature>
<dbReference type="SUPFAM" id="SSF55469">
    <property type="entry name" value="FMN-dependent nitroreductase-like"/>
    <property type="match status" value="1"/>
</dbReference>
<evidence type="ECO:0000256" key="4">
    <source>
        <dbReference type="ARBA" id="ARBA00023002"/>
    </source>
</evidence>
<sequence>MSELSASDPQAASGRQQTAEQVREFFAGHRTVRQYRTEGGQPIPLPQDHLDAVLYAAQRAPTHSTSQLYSVVQLSDPAVRARMAELTGNAHIAAAGAAFVLCADIHRTAQILRLDGVEPGAWPDVANHFAVGDAVMAGQNLLTAAEMLGYQGCWIGGVLNHLAEIVELLELPAGVLPFSALTVGLSDEDTPYRPRLERETVVHQDRYRLPDEAELRRNIEQMNPIAARGGQPGDWARLLKMYWGAGGAMEQREAGLSAVKERQGLQGSR</sequence>
<dbReference type="InterPro" id="IPR016446">
    <property type="entry name" value="Flavin_OxRdtase_Frp"/>
</dbReference>
<keyword evidence="2 5" id="KW-0285">Flavoprotein</keyword>
<dbReference type="HOGENOM" id="CLU_070764_0_1_0"/>
<proteinExistence type="inferred from homology"/>
<dbReference type="KEGG" id="dpt:Deipr_1084"/>
<dbReference type="STRING" id="693977.Deipr_1084"/>
<dbReference type="OrthoDB" id="9775805at2"/>
<accession>F0RN94</accession>
<dbReference type="AlphaFoldDB" id="F0RN94"/>
<keyword evidence="5" id="KW-0521">NADP</keyword>
<reference evidence="8" key="1">
    <citation type="submission" date="2011-02" db="EMBL/GenBank/DDBJ databases">
        <title>The complete sequence of chromosome of Deinococcus proteolyticus DSM 20540.</title>
        <authorList>
            <consortium name="US DOE Joint Genome Institute (JGI-PGF)"/>
            <person name="Lucas S."/>
            <person name="Copeland A."/>
            <person name="Lapidus A."/>
            <person name="Bruce D."/>
            <person name="Goodwin L."/>
            <person name="Pitluck S."/>
            <person name="Kyrpides N."/>
            <person name="Mavromatis K."/>
            <person name="Pagani I."/>
            <person name="Ivanova N."/>
            <person name="Ovchinnikova G."/>
            <person name="Zeytun A."/>
            <person name="Detter J.C."/>
            <person name="Han C."/>
            <person name="Land M."/>
            <person name="Hauser L."/>
            <person name="Markowitz V."/>
            <person name="Cheng J.-F."/>
            <person name="Hugenholtz P."/>
            <person name="Woyke T."/>
            <person name="Wu D."/>
            <person name="Pukall R."/>
            <person name="Steenblock K."/>
            <person name="Brambilla E."/>
            <person name="Klenk H.-P."/>
            <person name="Eisen J.A."/>
        </authorList>
    </citation>
    <scope>NUCLEOTIDE SEQUENCE [LARGE SCALE GENOMIC DNA]</scope>
    <source>
        <strain evidence="8">ATCC 35074 / DSM 20540 / JCM 6276 / NBRC 101906 / NCIMB 13154 / VKM Ac-1939 / CCM 2703 / MRP</strain>
    </source>
</reference>
<evidence type="ECO:0000256" key="1">
    <source>
        <dbReference type="ARBA" id="ARBA00008366"/>
    </source>
</evidence>
<dbReference type="EMBL" id="CP002536">
    <property type="protein sequence ID" value="ADY26236.1"/>
    <property type="molecule type" value="Genomic_DNA"/>
</dbReference>
<evidence type="ECO:0000256" key="2">
    <source>
        <dbReference type="ARBA" id="ARBA00022630"/>
    </source>
</evidence>
<reference evidence="7 8" key="2">
    <citation type="journal article" date="2012" name="Stand. Genomic Sci.">
        <title>Complete genome sequence of the orange-red pigmented, radioresistant Deinococcus proteolyticus type strain (MRP(T)).</title>
        <authorList>
            <person name="Copeland A."/>
            <person name="Zeytun A."/>
            <person name="Yassawong M."/>
            <person name="Nolan M."/>
            <person name="Lucas S."/>
            <person name="Hammon N."/>
            <person name="Deshpande S."/>
            <person name="Cheng J.F."/>
            <person name="Han C."/>
            <person name="Tapia R."/>
            <person name="Goodwin L.A."/>
            <person name="Pitluck S."/>
            <person name="Mavromatis K."/>
            <person name="Liolios K."/>
            <person name="Pagani I."/>
            <person name="Ivanova N."/>
            <person name="Mikhailova N."/>
            <person name="Pati A."/>
            <person name="Chen A."/>
            <person name="Palaniappan K."/>
            <person name="Land M."/>
            <person name="Hauser L."/>
            <person name="Jeffries C.D."/>
            <person name="Brambilla E.M."/>
            <person name="Rohde M."/>
            <person name="Sikorski J."/>
            <person name="Pukall R."/>
            <person name="Goker M."/>
            <person name="Detter J.C."/>
            <person name="Woyke T."/>
            <person name="Bristow J."/>
            <person name="Eisen J.A."/>
            <person name="Markowitz V."/>
            <person name="Hugenholtz P."/>
            <person name="Kyrpides N.C."/>
            <person name="Klenk H.P."/>
            <person name="Lapidus A."/>
        </authorList>
    </citation>
    <scope>NUCLEOTIDE SEQUENCE [LARGE SCALE GENOMIC DNA]</scope>
    <source>
        <strain evidence="8">ATCC 35074 / DSM 20540 / JCM 6276 / NBRC 101906 / NCIMB 13154 / VKM Ac-1939 / CCM 2703 / MRP</strain>
    </source>
</reference>
<protein>
    <submittedName>
        <fullName evidence="7">Nitroreductase</fullName>
    </submittedName>
</protein>
<evidence type="ECO:0000313" key="7">
    <source>
        <dbReference type="EMBL" id="ADY26236.1"/>
    </source>
</evidence>
<dbReference type="InterPro" id="IPR000415">
    <property type="entry name" value="Nitroreductase-like"/>
</dbReference>
<organism evidence="7 8">
    <name type="scientific">Deinococcus proteolyticus (strain ATCC 35074 / DSM 20540 / JCM 6276 / NBRC 101906 / NCIMB 13154 / VKM Ac-1939 / CCM 2703 / MRP)</name>
    <dbReference type="NCBI Taxonomy" id="693977"/>
    <lineage>
        <taxon>Bacteria</taxon>
        <taxon>Thermotogati</taxon>
        <taxon>Deinococcota</taxon>
        <taxon>Deinococci</taxon>
        <taxon>Deinococcales</taxon>
        <taxon>Deinococcaceae</taxon>
        <taxon>Deinococcus</taxon>
    </lineage>
</organism>
<comment type="similarity">
    <text evidence="1 5">Belongs to the flavin oxidoreductase frp family.</text>
</comment>
<name>F0RN94_DEIPM</name>
<dbReference type="Pfam" id="PF00881">
    <property type="entry name" value="Nitroreductase"/>
    <property type="match status" value="1"/>
</dbReference>